<keyword evidence="1" id="KW-1133">Transmembrane helix</keyword>
<evidence type="ECO:0000259" key="2">
    <source>
        <dbReference type="Pfam" id="PF20152"/>
    </source>
</evidence>
<comment type="caution">
    <text evidence="3">The sequence shown here is derived from an EMBL/GenBank/DDBJ whole genome shotgun (WGS) entry which is preliminary data.</text>
</comment>
<dbReference type="OrthoDB" id="3263055at2759"/>
<name>A0A409YQ36_9AGAR</name>
<reference evidence="3 4" key="1">
    <citation type="journal article" date="2018" name="Evol. Lett.">
        <title>Horizontal gene cluster transfer increased hallucinogenic mushroom diversity.</title>
        <authorList>
            <person name="Reynolds H.T."/>
            <person name="Vijayakumar V."/>
            <person name="Gluck-Thaler E."/>
            <person name="Korotkin H.B."/>
            <person name="Matheny P.B."/>
            <person name="Slot J.C."/>
        </authorList>
    </citation>
    <scope>NUCLEOTIDE SEQUENCE [LARGE SCALE GENOMIC DNA]</scope>
    <source>
        <strain evidence="3 4">SRW20</strain>
    </source>
</reference>
<sequence>MSTYEELSRIKPVSILVNALAAASDIVIAFSLCKLLHMSRTGVHRSNQMINRLIIFSVNTGFVTSFCALASLIIAAGDTYLCIAFFFCIGRLYTNTLLVTLNARKMIRNSSTTTVYSSGEDIFPVQLSRQSRRAADTTSGLPIDWKDGLPDNLSGENELEERKVNFASSKAKLF</sequence>
<evidence type="ECO:0000313" key="4">
    <source>
        <dbReference type="Proteomes" id="UP000284706"/>
    </source>
</evidence>
<dbReference type="PANTHER" id="PTHR40465:SF1">
    <property type="entry name" value="DUF6534 DOMAIN-CONTAINING PROTEIN"/>
    <property type="match status" value="1"/>
</dbReference>
<evidence type="ECO:0000256" key="1">
    <source>
        <dbReference type="SAM" id="Phobius"/>
    </source>
</evidence>
<keyword evidence="4" id="KW-1185">Reference proteome</keyword>
<feature type="transmembrane region" description="Helical" evidence="1">
    <location>
        <begin position="83"/>
        <end position="101"/>
    </location>
</feature>
<organism evidence="3 4">
    <name type="scientific">Gymnopilus dilepis</name>
    <dbReference type="NCBI Taxonomy" id="231916"/>
    <lineage>
        <taxon>Eukaryota</taxon>
        <taxon>Fungi</taxon>
        <taxon>Dikarya</taxon>
        <taxon>Basidiomycota</taxon>
        <taxon>Agaricomycotina</taxon>
        <taxon>Agaricomycetes</taxon>
        <taxon>Agaricomycetidae</taxon>
        <taxon>Agaricales</taxon>
        <taxon>Agaricineae</taxon>
        <taxon>Hymenogastraceae</taxon>
        <taxon>Gymnopilus</taxon>
    </lineage>
</organism>
<feature type="transmembrane region" description="Helical" evidence="1">
    <location>
        <begin position="12"/>
        <end position="32"/>
    </location>
</feature>
<dbReference type="EMBL" id="NHYE01000518">
    <property type="protein sequence ID" value="PPR05110.1"/>
    <property type="molecule type" value="Genomic_DNA"/>
</dbReference>
<feature type="domain" description="DUF6534" evidence="2">
    <location>
        <begin position="21"/>
        <end position="105"/>
    </location>
</feature>
<dbReference type="AlphaFoldDB" id="A0A409YQ36"/>
<dbReference type="PANTHER" id="PTHR40465">
    <property type="entry name" value="CHROMOSOME 1, WHOLE GENOME SHOTGUN SEQUENCE"/>
    <property type="match status" value="1"/>
</dbReference>
<keyword evidence="1" id="KW-0812">Transmembrane</keyword>
<gene>
    <name evidence="3" type="ORF">CVT26_012346</name>
</gene>
<feature type="transmembrane region" description="Helical" evidence="1">
    <location>
        <begin position="53"/>
        <end position="77"/>
    </location>
</feature>
<dbReference type="Proteomes" id="UP000284706">
    <property type="component" value="Unassembled WGS sequence"/>
</dbReference>
<accession>A0A409YQ36</accession>
<dbReference type="STRING" id="231916.A0A409YQ36"/>
<dbReference type="InterPro" id="IPR045339">
    <property type="entry name" value="DUF6534"/>
</dbReference>
<dbReference type="Pfam" id="PF20152">
    <property type="entry name" value="DUF6534"/>
    <property type="match status" value="1"/>
</dbReference>
<proteinExistence type="predicted"/>
<evidence type="ECO:0000313" key="3">
    <source>
        <dbReference type="EMBL" id="PPR05110.1"/>
    </source>
</evidence>
<protein>
    <recommendedName>
        <fullName evidence="2">DUF6534 domain-containing protein</fullName>
    </recommendedName>
</protein>
<keyword evidence="1" id="KW-0472">Membrane</keyword>
<dbReference type="InParanoid" id="A0A409YQ36"/>